<evidence type="ECO:0000313" key="2">
    <source>
        <dbReference type="Proteomes" id="UP000255265"/>
    </source>
</evidence>
<dbReference type="RefSeq" id="WP_114803571.1">
    <property type="nucleotide sequence ID" value="NZ_QQAV01000006.1"/>
</dbReference>
<evidence type="ECO:0000313" key="1">
    <source>
        <dbReference type="EMBL" id="RDI23558.1"/>
    </source>
</evidence>
<reference evidence="1 2" key="1">
    <citation type="submission" date="2018-07" db="EMBL/GenBank/DDBJ databases">
        <title>Genomic Encyclopedia of Type Strains, Phase IV (KMG-IV): sequencing the most valuable type-strain genomes for metagenomic binning, comparative biology and taxonomic classification.</title>
        <authorList>
            <person name="Goeker M."/>
        </authorList>
    </citation>
    <scope>NUCLEOTIDE SEQUENCE [LARGE SCALE GENOMIC DNA]</scope>
    <source>
        <strain evidence="1 2">DSM 21352</strain>
    </source>
</reference>
<protein>
    <submittedName>
        <fullName evidence="1">Uncharacterized protein</fullName>
    </submittedName>
</protein>
<organism evidence="1 2">
    <name type="scientific">Pseudacidovorax intermedius</name>
    <dbReference type="NCBI Taxonomy" id="433924"/>
    <lineage>
        <taxon>Bacteria</taxon>
        <taxon>Pseudomonadati</taxon>
        <taxon>Pseudomonadota</taxon>
        <taxon>Betaproteobacteria</taxon>
        <taxon>Burkholderiales</taxon>
        <taxon>Comamonadaceae</taxon>
        <taxon>Pseudacidovorax</taxon>
    </lineage>
</organism>
<name>A0A370FI20_9BURK</name>
<dbReference type="AlphaFoldDB" id="A0A370FI20"/>
<comment type="caution">
    <text evidence="1">The sequence shown here is derived from an EMBL/GenBank/DDBJ whole genome shotgun (WGS) entry which is preliminary data.</text>
</comment>
<dbReference type="EMBL" id="QQAV01000006">
    <property type="protein sequence ID" value="RDI23558.1"/>
    <property type="molecule type" value="Genomic_DNA"/>
</dbReference>
<sequence>MTDTTQPTPPDEAALFEVVVDEILAHLRERSFFVSRITLRNGLLAYAQREGVTPLSGARVADELMRLHMISPTELLQLS</sequence>
<accession>A0A370FI20</accession>
<gene>
    <name evidence="1" type="ORF">DFR41_106265</name>
</gene>
<keyword evidence="2" id="KW-1185">Reference proteome</keyword>
<proteinExistence type="predicted"/>
<dbReference type="Proteomes" id="UP000255265">
    <property type="component" value="Unassembled WGS sequence"/>
</dbReference>
<dbReference type="OrthoDB" id="9887791at2"/>